<evidence type="ECO:0000313" key="10">
    <source>
        <dbReference type="EMBL" id="RXJ61808.1"/>
    </source>
</evidence>
<keyword evidence="5" id="KW-0547">Nucleotide-binding</keyword>
<protein>
    <submittedName>
        <fullName evidence="10">Ectoine/hydroxyectoine ABC transporter ATP-binding protein EhuA</fullName>
    </submittedName>
</protein>
<dbReference type="Proteomes" id="UP000290191">
    <property type="component" value="Unassembled WGS sequence"/>
</dbReference>
<dbReference type="InterPro" id="IPR003593">
    <property type="entry name" value="AAA+_ATPase"/>
</dbReference>
<gene>
    <name evidence="10" type="primary">ehuA</name>
    <name evidence="10" type="ORF">CRV06_12505</name>
</gene>
<dbReference type="InterPro" id="IPR050086">
    <property type="entry name" value="MetN_ABC_transporter-like"/>
</dbReference>
<accession>A0A4V1LPN4</accession>
<organism evidence="10 11">
    <name type="scientific">Halarcobacter anaerophilus</name>
    <dbReference type="NCBI Taxonomy" id="877500"/>
    <lineage>
        <taxon>Bacteria</taxon>
        <taxon>Pseudomonadati</taxon>
        <taxon>Campylobacterota</taxon>
        <taxon>Epsilonproteobacteria</taxon>
        <taxon>Campylobacterales</taxon>
        <taxon>Arcobacteraceae</taxon>
        <taxon>Halarcobacter</taxon>
    </lineage>
</organism>
<evidence type="ECO:0000313" key="11">
    <source>
        <dbReference type="Proteomes" id="UP000290191"/>
    </source>
</evidence>
<dbReference type="Gene3D" id="3.40.50.300">
    <property type="entry name" value="P-loop containing nucleotide triphosphate hydrolases"/>
    <property type="match status" value="1"/>
</dbReference>
<evidence type="ECO:0000256" key="5">
    <source>
        <dbReference type="ARBA" id="ARBA00022741"/>
    </source>
</evidence>
<dbReference type="InterPro" id="IPR014343">
    <property type="entry name" value="Ectoine_EhuA"/>
</dbReference>
<dbReference type="GO" id="GO:0016887">
    <property type="term" value="F:ATP hydrolysis activity"/>
    <property type="evidence" value="ECO:0007669"/>
    <property type="project" value="InterPro"/>
</dbReference>
<dbReference type="NCBIfam" id="TIGR03005">
    <property type="entry name" value="ectoine_ehuA"/>
    <property type="match status" value="1"/>
</dbReference>
<sequence>MDNNLIEFRNITKKFNDVTIFENFNFSVKENEIVTIIGASGSGKSTLLRILMTLETIDEGEVYINNTPMWHEEKDGKKRKASPKYLREVRKNFGMVFQHFNLFPHMSVLRNVTEAPVYSLGLSKQEAKKRAKDLLCLVGLEDKMDEYPANLSGGQKQRVAIARALAMRPKVLLLDEITSALDPELVGEVLDIIRNLAQKHKQTMLLVTHEMAFAREISDRICFFDKGKFVEEGTPEEIFENPKEERTKEFLHRYLSDNN</sequence>
<dbReference type="SMART" id="SM00382">
    <property type="entry name" value="AAA"/>
    <property type="match status" value="1"/>
</dbReference>
<dbReference type="SUPFAM" id="SSF52540">
    <property type="entry name" value="P-loop containing nucleoside triphosphate hydrolases"/>
    <property type="match status" value="1"/>
</dbReference>
<dbReference type="AlphaFoldDB" id="A0A4V1LPN4"/>
<dbReference type="PIRSF" id="PIRSF039085">
    <property type="entry name" value="ABC_ATPase_HisP"/>
    <property type="match status" value="1"/>
</dbReference>
<dbReference type="OrthoDB" id="9809450at2"/>
<evidence type="ECO:0000256" key="8">
    <source>
        <dbReference type="ARBA" id="ARBA00023136"/>
    </source>
</evidence>
<evidence type="ECO:0000256" key="1">
    <source>
        <dbReference type="ARBA" id="ARBA00004202"/>
    </source>
</evidence>
<keyword evidence="4" id="KW-1003">Cell membrane</keyword>
<dbReference type="PANTHER" id="PTHR43166:SF9">
    <property type="entry name" value="GLUTAMATE_ASPARTATE IMPORT ATP-BINDING PROTEIN GLTL"/>
    <property type="match status" value="1"/>
</dbReference>
<dbReference type="GO" id="GO:0005524">
    <property type="term" value="F:ATP binding"/>
    <property type="evidence" value="ECO:0007669"/>
    <property type="project" value="UniProtKB-KW"/>
</dbReference>
<dbReference type="Pfam" id="PF00005">
    <property type="entry name" value="ABC_tran"/>
    <property type="match status" value="1"/>
</dbReference>
<proteinExistence type="inferred from homology"/>
<evidence type="ECO:0000256" key="2">
    <source>
        <dbReference type="ARBA" id="ARBA00005417"/>
    </source>
</evidence>
<dbReference type="PANTHER" id="PTHR43166">
    <property type="entry name" value="AMINO ACID IMPORT ATP-BINDING PROTEIN"/>
    <property type="match status" value="1"/>
</dbReference>
<reference evidence="10 11" key="1">
    <citation type="submission" date="2017-10" db="EMBL/GenBank/DDBJ databases">
        <title>Genomics of the genus Arcobacter.</title>
        <authorList>
            <person name="Perez-Cataluna A."/>
            <person name="Figueras M.J."/>
        </authorList>
    </citation>
    <scope>NUCLEOTIDE SEQUENCE [LARGE SCALE GENOMIC DNA]</scope>
    <source>
        <strain evidence="10 11">DSM 24636</strain>
    </source>
</reference>
<keyword evidence="11" id="KW-1185">Reference proteome</keyword>
<dbReference type="InterPro" id="IPR017871">
    <property type="entry name" value="ABC_transporter-like_CS"/>
</dbReference>
<keyword evidence="8" id="KW-0472">Membrane</keyword>
<evidence type="ECO:0000259" key="9">
    <source>
        <dbReference type="PROSITE" id="PS50893"/>
    </source>
</evidence>
<dbReference type="RefSeq" id="WP_129082746.1">
    <property type="nucleotide sequence ID" value="NZ_CP041070.1"/>
</dbReference>
<dbReference type="InterPro" id="IPR027417">
    <property type="entry name" value="P-loop_NTPase"/>
</dbReference>
<dbReference type="EMBL" id="PDKO01000012">
    <property type="protein sequence ID" value="RXJ61808.1"/>
    <property type="molecule type" value="Genomic_DNA"/>
</dbReference>
<dbReference type="PROSITE" id="PS50893">
    <property type="entry name" value="ABC_TRANSPORTER_2"/>
    <property type="match status" value="1"/>
</dbReference>
<dbReference type="GO" id="GO:0005886">
    <property type="term" value="C:plasma membrane"/>
    <property type="evidence" value="ECO:0007669"/>
    <property type="project" value="UniProtKB-SubCell"/>
</dbReference>
<dbReference type="InterPro" id="IPR003439">
    <property type="entry name" value="ABC_transporter-like_ATP-bd"/>
</dbReference>
<feature type="domain" description="ABC transporter" evidence="9">
    <location>
        <begin position="6"/>
        <end position="251"/>
    </location>
</feature>
<dbReference type="PROSITE" id="PS00211">
    <property type="entry name" value="ABC_TRANSPORTER_1"/>
    <property type="match status" value="1"/>
</dbReference>
<keyword evidence="3" id="KW-0813">Transport</keyword>
<dbReference type="InterPro" id="IPR030679">
    <property type="entry name" value="ABC_ATPase_HisP-typ"/>
</dbReference>
<keyword evidence="7" id="KW-0029">Amino-acid transport</keyword>
<name>A0A4V1LPN4_9BACT</name>
<keyword evidence="6 10" id="KW-0067">ATP-binding</keyword>
<comment type="caution">
    <text evidence="10">The sequence shown here is derived from an EMBL/GenBank/DDBJ whole genome shotgun (WGS) entry which is preliminary data.</text>
</comment>
<comment type="subcellular location">
    <subcellularLocation>
        <location evidence="1">Cell membrane</location>
        <topology evidence="1">Peripheral membrane protein</topology>
    </subcellularLocation>
</comment>
<evidence type="ECO:0000256" key="3">
    <source>
        <dbReference type="ARBA" id="ARBA00022448"/>
    </source>
</evidence>
<evidence type="ECO:0000256" key="7">
    <source>
        <dbReference type="ARBA" id="ARBA00022970"/>
    </source>
</evidence>
<evidence type="ECO:0000256" key="4">
    <source>
        <dbReference type="ARBA" id="ARBA00022475"/>
    </source>
</evidence>
<dbReference type="GO" id="GO:0015424">
    <property type="term" value="F:ABC-type amino acid transporter activity"/>
    <property type="evidence" value="ECO:0007669"/>
    <property type="project" value="InterPro"/>
</dbReference>
<dbReference type="STRING" id="877500.GCA_000935065_01232"/>
<comment type="similarity">
    <text evidence="2">Belongs to the ABC transporter superfamily.</text>
</comment>
<evidence type="ECO:0000256" key="6">
    <source>
        <dbReference type="ARBA" id="ARBA00022840"/>
    </source>
</evidence>